<evidence type="ECO:0000256" key="3">
    <source>
        <dbReference type="ARBA" id="ARBA00022837"/>
    </source>
</evidence>
<dbReference type="AlphaFoldDB" id="A0A5C9A5S6"/>
<dbReference type="PANTHER" id="PTHR38340:SF1">
    <property type="entry name" value="S-LAYER PROTEIN"/>
    <property type="match status" value="1"/>
</dbReference>
<keyword evidence="3" id="KW-0106">Calcium</keyword>
<proteinExistence type="predicted"/>
<dbReference type="EMBL" id="VRZA01000002">
    <property type="protein sequence ID" value="TXS95352.1"/>
    <property type="molecule type" value="Genomic_DNA"/>
</dbReference>
<gene>
    <name evidence="4" type="ORF">FV139_05505</name>
</gene>
<dbReference type="SUPFAM" id="SSF51120">
    <property type="entry name" value="beta-Roll"/>
    <property type="match status" value="1"/>
</dbReference>
<organism evidence="4 5">
    <name type="scientific">Parahaliea maris</name>
    <dbReference type="NCBI Taxonomy" id="2716870"/>
    <lineage>
        <taxon>Bacteria</taxon>
        <taxon>Pseudomonadati</taxon>
        <taxon>Pseudomonadota</taxon>
        <taxon>Gammaproteobacteria</taxon>
        <taxon>Cellvibrionales</taxon>
        <taxon>Halieaceae</taxon>
        <taxon>Parahaliea</taxon>
    </lineage>
</organism>
<comment type="caution">
    <text evidence="4">The sequence shown here is derived from an EMBL/GenBank/DDBJ whole genome shotgun (WGS) entry which is preliminary data.</text>
</comment>
<dbReference type="PRINTS" id="PR00313">
    <property type="entry name" value="CABNDNGRPT"/>
</dbReference>
<dbReference type="Proteomes" id="UP000321039">
    <property type="component" value="Unassembled WGS sequence"/>
</dbReference>
<evidence type="ECO:0000313" key="4">
    <source>
        <dbReference type="EMBL" id="TXS95352.1"/>
    </source>
</evidence>
<dbReference type="PANTHER" id="PTHR38340">
    <property type="entry name" value="S-LAYER PROTEIN"/>
    <property type="match status" value="1"/>
</dbReference>
<evidence type="ECO:0008006" key="6">
    <source>
        <dbReference type="Google" id="ProtNLM"/>
    </source>
</evidence>
<dbReference type="InterPro" id="IPR001343">
    <property type="entry name" value="Hemolysn_Ca-bd"/>
</dbReference>
<dbReference type="InterPro" id="IPR011049">
    <property type="entry name" value="Serralysin-like_metalloprot_C"/>
</dbReference>
<protein>
    <recommendedName>
        <fullName evidence="6">Calcium-binding protein</fullName>
    </recommendedName>
</protein>
<dbReference type="RefSeq" id="WP_148067263.1">
    <property type="nucleotide sequence ID" value="NZ_VRZA01000002.1"/>
</dbReference>
<sequence length="648" mass="68486">MASLKLSDSAFGTLGLTITEAIDLADISSQLSSLLGVPFSFESLDVSSVTRTGLTAAGIGVPGGTLTVGDYFNFAAVAPVSGFSNLALTEATIAAHGASFEIRGEGQLFGFGADFGFDFGADVSVLDFSATGAAPLELSIGGVASFDNANLRSGFEVIGNDVANFFAGFESFSLDYQGSNTFRAGGGDDIVAGGFGAELIEGGADNDLLFGDLYTASSFSDSYVDVIYGDFETPLDGAVEGDDVLFGGRGNDELYGGGGNDLLFGGNDFFEEDTDLLVAGDGNDVLYAGTGADSLTGDAGRDRFIFAEDYDIPTGVFDGEVEVVLQTGFGVSFVEAPNVLEDFAPGEDMLVVQGNQFTLEILSIEGFPSAGFATNNAGELVVDLGLDLVEGGDFYTFVDRQGNFDLSASLLRFDMFTDAQDPDFDYDLGLNWFIPQDESSAPASIEIVYDSPDDSGRFEVFGPGEFDYIFDDFDSLQLTPFGTDGVFAGQDKFDLTAFNLGAVDSTAIEDILFTTVGDYGPFTFESFTPDDAPIDNFFFDTDAQVDRAVNVEWSPGFNGENGSIAVYVDANFDGGFHPDDDLFFFVGTLENGNGAFYGGDFGLQLTKEDLYADANADGSGTGIFIFNDDQYDLWFNDIAPPEEPIVAA</sequence>
<comment type="subcellular location">
    <subcellularLocation>
        <location evidence="1">Secreted</location>
    </subcellularLocation>
</comment>
<evidence type="ECO:0000313" key="5">
    <source>
        <dbReference type="Proteomes" id="UP000321039"/>
    </source>
</evidence>
<reference evidence="4 5" key="1">
    <citation type="submission" date="2019-08" db="EMBL/GenBank/DDBJ databases">
        <title>Parahaliea maris sp. nov., isolated from the surface seawater.</title>
        <authorList>
            <person name="Liu Y."/>
        </authorList>
    </citation>
    <scope>NUCLEOTIDE SEQUENCE [LARGE SCALE GENOMIC DNA]</scope>
    <source>
        <strain evidence="4 5">HSLHS9</strain>
    </source>
</reference>
<keyword evidence="2" id="KW-0964">Secreted</keyword>
<dbReference type="Pfam" id="PF00353">
    <property type="entry name" value="HemolysinCabind"/>
    <property type="match status" value="3"/>
</dbReference>
<accession>A0A5C9A5S6</accession>
<dbReference type="InterPro" id="IPR050557">
    <property type="entry name" value="RTX_toxin/Mannuronan_C5-epim"/>
</dbReference>
<name>A0A5C9A5S6_9GAMM</name>
<dbReference type="PROSITE" id="PS00330">
    <property type="entry name" value="HEMOLYSIN_CALCIUM"/>
    <property type="match status" value="1"/>
</dbReference>
<keyword evidence="5" id="KW-1185">Reference proteome</keyword>
<evidence type="ECO:0000256" key="2">
    <source>
        <dbReference type="ARBA" id="ARBA00022525"/>
    </source>
</evidence>
<dbReference type="Gene3D" id="2.150.10.10">
    <property type="entry name" value="Serralysin-like metalloprotease, C-terminal"/>
    <property type="match status" value="2"/>
</dbReference>
<dbReference type="GO" id="GO:0005576">
    <property type="term" value="C:extracellular region"/>
    <property type="evidence" value="ECO:0007669"/>
    <property type="project" value="UniProtKB-SubCell"/>
</dbReference>
<dbReference type="GO" id="GO:0005509">
    <property type="term" value="F:calcium ion binding"/>
    <property type="evidence" value="ECO:0007669"/>
    <property type="project" value="InterPro"/>
</dbReference>
<evidence type="ECO:0000256" key="1">
    <source>
        <dbReference type="ARBA" id="ARBA00004613"/>
    </source>
</evidence>
<dbReference type="InterPro" id="IPR018511">
    <property type="entry name" value="Hemolysin-typ_Ca-bd_CS"/>
</dbReference>